<gene>
    <name evidence="1" type="ORF">F8B43_3595</name>
</gene>
<dbReference type="RefSeq" id="WP_152277832.1">
    <property type="nucleotide sequence ID" value="NZ_WEKV01000014.1"/>
</dbReference>
<name>A0A833MVV6_9HYPH</name>
<proteinExistence type="predicted"/>
<protein>
    <submittedName>
        <fullName evidence="1">Uncharacterized protein</fullName>
    </submittedName>
</protein>
<dbReference type="EMBL" id="WEKV01000014">
    <property type="protein sequence ID" value="KAB7783672.1"/>
    <property type="molecule type" value="Genomic_DNA"/>
</dbReference>
<comment type="caution">
    <text evidence="1">The sequence shown here is derived from an EMBL/GenBank/DDBJ whole genome shotgun (WGS) entry which is preliminary data.</text>
</comment>
<organism evidence="1 2">
    <name type="scientific">Methylorubrum populi</name>
    <dbReference type="NCBI Taxonomy" id="223967"/>
    <lineage>
        <taxon>Bacteria</taxon>
        <taxon>Pseudomonadati</taxon>
        <taxon>Pseudomonadota</taxon>
        <taxon>Alphaproteobacteria</taxon>
        <taxon>Hyphomicrobiales</taxon>
        <taxon>Methylobacteriaceae</taxon>
        <taxon>Methylorubrum</taxon>
    </lineage>
</organism>
<evidence type="ECO:0000313" key="2">
    <source>
        <dbReference type="Proteomes" id="UP000469949"/>
    </source>
</evidence>
<evidence type="ECO:0000313" key="1">
    <source>
        <dbReference type="EMBL" id="KAB7783672.1"/>
    </source>
</evidence>
<sequence length="275" mass="30252">MSESNASGGHNQEHVPERLLIQINMRDPERVLGEPSSRKLVVLWAQNLSAAELTQAFEQHDHLGGCLRGSDHIVITRASPSSDGVPLLVRPDRNMVAICLPVRDAADADEAFFVAYRQALGAMLDRKDFGLRAEFYGADTLSFLADRNLPPGEIEFVVRGAWASGSNTLAPDPAELPPRTLQDVMALAKRIRTVLHWPERGLHPTYPAEERYLGPSLSAHTDLIAPGMAWEAAFREGCASAAEYQCIRPDSTRGVARKLGGRFEIVHLDPSRLMN</sequence>
<dbReference type="AlphaFoldDB" id="A0A833MVV6"/>
<accession>A0A833MVV6</accession>
<reference evidence="1 2" key="1">
    <citation type="submission" date="2019-10" db="EMBL/GenBank/DDBJ databases">
        <title>Draft Genome Sequence of the Caffeine Degrading Methylotroph Methylorubrum populi PINKEL.</title>
        <authorList>
            <person name="Dawson S.C."/>
            <person name="Zhang X."/>
            <person name="Wright M.E."/>
            <person name="Sharma G."/>
            <person name="Langner J.T."/>
            <person name="Ditty J.L."/>
            <person name="Subuyuj G.A."/>
        </authorList>
    </citation>
    <scope>NUCLEOTIDE SEQUENCE [LARGE SCALE GENOMIC DNA]</scope>
    <source>
        <strain evidence="1 2">Pinkel</strain>
    </source>
</reference>
<dbReference type="Proteomes" id="UP000469949">
    <property type="component" value="Unassembled WGS sequence"/>
</dbReference>